<feature type="region of interest" description="Disordered" evidence="1">
    <location>
        <begin position="1"/>
        <end position="20"/>
    </location>
</feature>
<gene>
    <name evidence="2" type="ORF">Taro_001645</name>
</gene>
<dbReference type="AlphaFoldDB" id="A0A843TIL7"/>
<evidence type="ECO:0000256" key="1">
    <source>
        <dbReference type="SAM" id="MobiDB-lite"/>
    </source>
</evidence>
<comment type="caution">
    <text evidence="2">The sequence shown here is derived from an EMBL/GenBank/DDBJ whole genome shotgun (WGS) entry which is preliminary data.</text>
</comment>
<evidence type="ECO:0000313" key="2">
    <source>
        <dbReference type="EMBL" id="MQL69333.1"/>
    </source>
</evidence>
<reference evidence="2" key="1">
    <citation type="submission" date="2017-07" db="EMBL/GenBank/DDBJ databases">
        <title>Taro Niue Genome Assembly and Annotation.</title>
        <authorList>
            <person name="Atibalentja N."/>
            <person name="Keating K."/>
            <person name="Fields C.J."/>
        </authorList>
    </citation>
    <scope>NUCLEOTIDE SEQUENCE</scope>
    <source>
        <strain evidence="2">Niue_2</strain>
        <tissue evidence="2">Leaf</tissue>
    </source>
</reference>
<evidence type="ECO:0000313" key="3">
    <source>
        <dbReference type="Proteomes" id="UP000652761"/>
    </source>
</evidence>
<keyword evidence="3" id="KW-1185">Reference proteome</keyword>
<accession>A0A843TIL7</accession>
<sequence>MREGGGRGGGGGGGREKAQGAEAEDRSCGCWVAIVRGVTGASCKPASAKRESPNALPRTSLVYDAVFAFIAPIPASNAQSSGGCLMIRLNGVFLYMSAVAGFCVIKESANHLLLRCGIPDVASLMLEYSHEDLHYVMILGGTACSIREEEKWWFILFFAVPWAVWRESNSRMFFNSEGILGSLDVC</sequence>
<dbReference type="EMBL" id="NMUH01000035">
    <property type="protein sequence ID" value="MQL69333.1"/>
    <property type="molecule type" value="Genomic_DNA"/>
</dbReference>
<name>A0A843TIL7_COLES</name>
<proteinExistence type="predicted"/>
<dbReference type="Proteomes" id="UP000652761">
    <property type="component" value="Unassembled WGS sequence"/>
</dbReference>
<organism evidence="2 3">
    <name type="scientific">Colocasia esculenta</name>
    <name type="common">Wild taro</name>
    <name type="synonym">Arum esculentum</name>
    <dbReference type="NCBI Taxonomy" id="4460"/>
    <lineage>
        <taxon>Eukaryota</taxon>
        <taxon>Viridiplantae</taxon>
        <taxon>Streptophyta</taxon>
        <taxon>Embryophyta</taxon>
        <taxon>Tracheophyta</taxon>
        <taxon>Spermatophyta</taxon>
        <taxon>Magnoliopsida</taxon>
        <taxon>Liliopsida</taxon>
        <taxon>Araceae</taxon>
        <taxon>Aroideae</taxon>
        <taxon>Colocasieae</taxon>
        <taxon>Colocasia</taxon>
    </lineage>
</organism>
<feature type="compositionally biased region" description="Gly residues" evidence="1">
    <location>
        <begin position="1"/>
        <end position="13"/>
    </location>
</feature>
<protein>
    <submittedName>
        <fullName evidence="2">Uncharacterized protein</fullName>
    </submittedName>
</protein>